<evidence type="ECO:0000313" key="2">
    <source>
        <dbReference type="Proteomes" id="UP000239899"/>
    </source>
</evidence>
<protein>
    <submittedName>
        <fullName evidence="1">Transmembrane</fullName>
    </submittedName>
</protein>
<dbReference type="SMART" id="SM00261">
    <property type="entry name" value="FU"/>
    <property type="match status" value="2"/>
</dbReference>
<dbReference type="AlphaFoldDB" id="A0A2P6TEW1"/>
<proteinExistence type="predicted"/>
<keyword evidence="2" id="KW-1185">Reference proteome</keyword>
<comment type="caution">
    <text evidence="1">The sequence shown here is derived from an EMBL/GenBank/DDBJ whole genome shotgun (WGS) entry which is preliminary data.</text>
</comment>
<accession>A0A2P6TEW1</accession>
<name>A0A2P6TEW1_CHLSO</name>
<dbReference type="InterPro" id="IPR006212">
    <property type="entry name" value="Furin_repeat"/>
</dbReference>
<gene>
    <name evidence="1" type="ORF">C2E21_8319</name>
</gene>
<dbReference type="Gene3D" id="2.10.220.10">
    <property type="entry name" value="Hormone Receptor, Insulin-like Growth Factor Receptor 1, Chain A, domain 2"/>
    <property type="match status" value="1"/>
</dbReference>
<keyword evidence="1" id="KW-0812">Transmembrane</keyword>
<dbReference type="Proteomes" id="UP000239899">
    <property type="component" value="Unassembled WGS sequence"/>
</dbReference>
<dbReference type="InterPro" id="IPR052798">
    <property type="entry name" value="Giardia_VSA"/>
</dbReference>
<dbReference type="EMBL" id="LHPG02000019">
    <property type="protein sequence ID" value="PRW32514.1"/>
    <property type="molecule type" value="Genomic_DNA"/>
</dbReference>
<sequence length="281" mass="29628">MWTGAAAAAPRPCVENINGVWSDQEELNRVGACKVCSADGTRCEQCWEFFSMNATGDCVPCKSTKTPTGTVLTCISCKGDDPSLCYNCGGRSLVREEEDDVTGYYANESGKCIQCPTPGCTECQNITGVCLQCEPGYGYVDGSCQKCKQGDRIEQTDVEGDVTQVTSISPLCENLCREGVDKCTQCSELGFGPDPTTARCVACTTPNCADCGNSAAACTKCGPGFVLEGATTTCVPCKVQHCSWCRVSSQTGQEECESCMDGYTSSVVNADPITACVPGNT</sequence>
<organism evidence="1 2">
    <name type="scientific">Chlorella sorokiniana</name>
    <name type="common">Freshwater green alga</name>
    <dbReference type="NCBI Taxonomy" id="3076"/>
    <lineage>
        <taxon>Eukaryota</taxon>
        <taxon>Viridiplantae</taxon>
        <taxon>Chlorophyta</taxon>
        <taxon>core chlorophytes</taxon>
        <taxon>Trebouxiophyceae</taxon>
        <taxon>Chlorellales</taxon>
        <taxon>Chlorellaceae</taxon>
        <taxon>Chlorella clade</taxon>
        <taxon>Chlorella</taxon>
    </lineage>
</organism>
<dbReference type="SUPFAM" id="SSF57184">
    <property type="entry name" value="Growth factor receptor domain"/>
    <property type="match status" value="2"/>
</dbReference>
<dbReference type="OrthoDB" id="300641at2759"/>
<dbReference type="InterPro" id="IPR009030">
    <property type="entry name" value="Growth_fac_rcpt_cys_sf"/>
</dbReference>
<reference evidence="1 2" key="1">
    <citation type="journal article" date="2018" name="Plant J.">
        <title>Genome sequences of Chlorella sorokiniana UTEX 1602 and Micractinium conductrix SAG 241.80: implications to maltose excretion by a green alga.</title>
        <authorList>
            <person name="Arriola M.B."/>
            <person name="Velmurugan N."/>
            <person name="Zhang Y."/>
            <person name="Plunkett M.H."/>
            <person name="Hondzo H."/>
            <person name="Barney B.M."/>
        </authorList>
    </citation>
    <scope>NUCLEOTIDE SEQUENCE [LARGE SCALE GENOMIC DNA]</scope>
    <source>
        <strain evidence="2">UTEX 1602</strain>
    </source>
</reference>
<keyword evidence="1" id="KW-0472">Membrane</keyword>
<evidence type="ECO:0000313" key="1">
    <source>
        <dbReference type="EMBL" id="PRW32514.1"/>
    </source>
</evidence>
<dbReference type="PANTHER" id="PTHR23275">
    <property type="entry name" value="CABRIOLET.-RELATED"/>
    <property type="match status" value="1"/>
</dbReference>